<accession>A0ABV7AWL4</accession>
<evidence type="ECO:0008006" key="4">
    <source>
        <dbReference type="Google" id="ProtNLM"/>
    </source>
</evidence>
<dbReference type="Gene3D" id="2.160.20.10">
    <property type="entry name" value="Single-stranded right-handed beta-helix, Pectin lyase-like"/>
    <property type="match status" value="1"/>
</dbReference>
<gene>
    <name evidence="2" type="ORF">ACFOJE_13965</name>
</gene>
<proteinExistence type="predicted"/>
<dbReference type="SUPFAM" id="SSF51126">
    <property type="entry name" value="Pectin lyase-like"/>
    <property type="match status" value="1"/>
</dbReference>
<dbReference type="InterPro" id="IPR011050">
    <property type="entry name" value="Pectin_lyase_fold/virulence"/>
</dbReference>
<dbReference type="Proteomes" id="UP001595457">
    <property type="component" value="Unassembled WGS sequence"/>
</dbReference>
<sequence length="532" mass="56029">MANRIDPRRRRLLQGTAAALTVLGAGRLAESMGLFHKDEGEPDKGRFPPPGRVPSKDTELTPQMFGAAGDGEHDDTAALQAWADAICGRGADVPVAARIDGRYKTSATITFSARKNAPQLTLRSACDIRPTPAVTGDCLVFDGLNFMTQVGHLRVTCSGRPAYGTRATRHGVVIVAARSTWDVLDVGYARLDGIRIQDGSSLTSIKKALVHYCGSSPLPPIGYSLDFDSRSDAGSNGNPGQTSTLHIASGDIDQLIPDESFLTYGTPPRAHQVAAVDAKARTVTVKPWLPIGVDSGTVGVVCGAGVRLTGGNASKCQLDLVDAMGVGIGIHQSALYPATVTNLVAQSCGIGYLIGTIGRASLGGVLSSSYYEGNVLDLVCATLAGNCSHAIGEYVSLDFGKVVQISAKNKAVPQQIDSAPLNAGVKLWIDDLGGYVSVINPYLNDKRFNNAPTIDLNIPDNYHRLFYWDTRHITVIGTGANGAPTGAVTLKAPEGQRINGGGNSQQFAGPFSRSPSFACVLRGNDWTVTKIE</sequence>
<comment type="caution">
    <text evidence="2">The sequence shown here is derived from an EMBL/GenBank/DDBJ whole genome shotgun (WGS) entry which is preliminary data.</text>
</comment>
<evidence type="ECO:0000313" key="2">
    <source>
        <dbReference type="EMBL" id="MFC2973311.1"/>
    </source>
</evidence>
<dbReference type="EMBL" id="JBHRSJ010000029">
    <property type="protein sequence ID" value="MFC2973311.1"/>
    <property type="molecule type" value="Genomic_DNA"/>
</dbReference>
<dbReference type="InterPro" id="IPR012334">
    <property type="entry name" value="Pectin_lyas_fold"/>
</dbReference>
<evidence type="ECO:0000313" key="3">
    <source>
        <dbReference type="Proteomes" id="UP001595457"/>
    </source>
</evidence>
<organism evidence="2 3">
    <name type="scientific">Azotobacter bryophylli</name>
    <dbReference type="NCBI Taxonomy" id="1986537"/>
    <lineage>
        <taxon>Bacteria</taxon>
        <taxon>Pseudomonadati</taxon>
        <taxon>Pseudomonadota</taxon>
        <taxon>Gammaproteobacteria</taxon>
        <taxon>Pseudomonadales</taxon>
        <taxon>Pseudomonadaceae</taxon>
        <taxon>Azotobacter</taxon>
    </lineage>
</organism>
<name>A0ABV7AWL4_9GAMM</name>
<evidence type="ECO:0000256" key="1">
    <source>
        <dbReference type="SAM" id="MobiDB-lite"/>
    </source>
</evidence>
<protein>
    <recommendedName>
        <fullName evidence="4">Pectate lyase superfamily protein domain-containing protein</fullName>
    </recommendedName>
</protein>
<dbReference type="RefSeq" id="WP_377814995.1">
    <property type="nucleotide sequence ID" value="NZ_JBHRSJ010000029.1"/>
</dbReference>
<reference evidence="3" key="1">
    <citation type="journal article" date="2019" name="Int. J. Syst. Evol. Microbiol.">
        <title>The Global Catalogue of Microorganisms (GCM) 10K type strain sequencing project: providing services to taxonomists for standard genome sequencing and annotation.</title>
        <authorList>
            <consortium name="The Broad Institute Genomics Platform"/>
            <consortium name="The Broad Institute Genome Sequencing Center for Infectious Disease"/>
            <person name="Wu L."/>
            <person name="Ma J."/>
        </authorList>
    </citation>
    <scope>NUCLEOTIDE SEQUENCE [LARGE SCALE GENOMIC DNA]</scope>
    <source>
        <strain evidence="3">KCTC 62195</strain>
    </source>
</reference>
<feature type="region of interest" description="Disordered" evidence="1">
    <location>
        <begin position="36"/>
        <end position="59"/>
    </location>
</feature>
<keyword evidence="3" id="KW-1185">Reference proteome</keyword>
<feature type="compositionally biased region" description="Basic and acidic residues" evidence="1">
    <location>
        <begin position="36"/>
        <end position="46"/>
    </location>
</feature>